<keyword evidence="11" id="KW-1185">Reference proteome</keyword>
<feature type="binding site" evidence="7">
    <location>
        <position position="232"/>
    </location>
    <ligand>
        <name>Zn(2+)</name>
        <dbReference type="ChEBI" id="CHEBI:29105"/>
        <label>2</label>
    </ligand>
</feature>
<evidence type="ECO:0000259" key="9">
    <source>
        <dbReference type="Pfam" id="PF12890"/>
    </source>
</evidence>
<gene>
    <name evidence="7" type="primary">pyrC</name>
    <name evidence="10" type="ORF">CLOHYLEM_06873</name>
</gene>
<dbReference type="CDD" id="cd01317">
    <property type="entry name" value="DHOase_IIa"/>
    <property type="match status" value="1"/>
</dbReference>
<dbReference type="HOGENOM" id="CLU_015572_1_0_9"/>
<evidence type="ECO:0000256" key="7">
    <source>
        <dbReference type="HAMAP-Rule" id="MF_00220"/>
    </source>
</evidence>
<feature type="active site" evidence="7">
    <location>
        <position position="305"/>
    </location>
</feature>
<dbReference type="InterPro" id="IPR004722">
    <property type="entry name" value="DHOase"/>
</dbReference>
<evidence type="ECO:0000256" key="2">
    <source>
        <dbReference type="ARBA" id="ARBA00010286"/>
    </source>
</evidence>
<evidence type="ECO:0000259" key="8">
    <source>
        <dbReference type="Pfam" id="PF07969"/>
    </source>
</evidence>
<comment type="pathway">
    <text evidence="7">Pyrimidine metabolism; UMP biosynthesis via de novo pathway; (S)-dihydroorotate from bicarbonate: step 3/3.</text>
</comment>
<accession>C0C458</accession>
<feature type="binding site" evidence="7">
    <location>
        <position position="278"/>
    </location>
    <ligand>
        <name>substrate</name>
    </ligand>
</feature>
<dbReference type="OrthoDB" id="9765462at2"/>
<dbReference type="GO" id="GO:0008270">
    <property type="term" value="F:zinc ion binding"/>
    <property type="evidence" value="ECO:0007669"/>
    <property type="project" value="UniProtKB-UniRule"/>
</dbReference>
<reference evidence="10" key="2">
    <citation type="submission" date="2013-06" db="EMBL/GenBank/DDBJ databases">
        <title>Draft genome sequence of Clostridium hylemonae (DSM 15053).</title>
        <authorList>
            <person name="Sudarsanam P."/>
            <person name="Ley R."/>
            <person name="Guruge J."/>
            <person name="Turnbaugh P.J."/>
            <person name="Mahowald M."/>
            <person name="Liep D."/>
            <person name="Gordon J."/>
        </authorList>
    </citation>
    <scope>NUCLEOTIDE SEQUENCE</scope>
    <source>
        <strain evidence="10">DSM 15053</strain>
    </source>
</reference>
<feature type="binding site" evidence="7">
    <location>
        <position position="309"/>
    </location>
    <ligand>
        <name>substrate</name>
    </ligand>
</feature>
<keyword evidence="3 7" id="KW-0479">Metal-binding</keyword>
<dbReference type="eggNOG" id="COG0044">
    <property type="taxonomic scope" value="Bacteria"/>
</dbReference>
<proteinExistence type="inferred from homology"/>
<dbReference type="EC" id="3.5.2.3" evidence="7"/>
<feature type="domain" description="Dihydroorotase catalytic" evidence="9">
    <location>
        <begin position="52"/>
        <end position="237"/>
    </location>
</feature>
<dbReference type="RefSeq" id="WP_006444230.1">
    <property type="nucleotide sequence ID" value="NZ_CP036524.1"/>
</dbReference>
<feature type="binding site" evidence="7">
    <location>
        <position position="179"/>
    </location>
    <ligand>
        <name>Zn(2+)</name>
        <dbReference type="ChEBI" id="CHEBI:29105"/>
        <label>2</label>
    </ligand>
</feature>
<dbReference type="Pfam" id="PF07969">
    <property type="entry name" value="Amidohydro_3"/>
    <property type="match status" value="1"/>
</dbReference>
<dbReference type="PANTHER" id="PTHR43668:SF2">
    <property type="entry name" value="ALLANTOINASE"/>
    <property type="match status" value="1"/>
</dbReference>
<evidence type="ECO:0000313" key="11">
    <source>
        <dbReference type="Proteomes" id="UP000004893"/>
    </source>
</evidence>
<feature type="binding site" evidence="7">
    <location>
        <position position="152"/>
    </location>
    <ligand>
        <name>Zn(2+)</name>
        <dbReference type="ChEBI" id="CHEBI:29105"/>
        <label>2</label>
    </ligand>
</feature>
<feature type="binding site" evidence="7">
    <location>
        <position position="94"/>
    </location>
    <ligand>
        <name>substrate</name>
    </ligand>
</feature>
<dbReference type="SUPFAM" id="SSF51556">
    <property type="entry name" value="Metallo-dependent hydrolases"/>
    <property type="match status" value="1"/>
</dbReference>
<dbReference type="Gene3D" id="2.30.40.10">
    <property type="entry name" value="Urease, subunit C, domain 1"/>
    <property type="match status" value="1"/>
</dbReference>
<keyword evidence="6 7" id="KW-0665">Pyrimidine biosynthesis</keyword>
<dbReference type="Gene3D" id="3.20.20.140">
    <property type="entry name" value="Metal-dependent hydrolases"/>
    <property type="match status" value="1"/>
</dbReference>
<keyword evidence="5 7" id="KW-0862">Zinc</keyword>
<dbReference type="InterPro" id="IPR024403">
    <property type="entry name" value="DHOase_cat"/>
</dbReference>
<evidence type="ECO:0000256" key="1">
    <source>
        <dbReference type="ARBA" id="ARBA00002368"/>
    </source>
</evidence>
<dbReference type="InterPro" id="IPR013108">
    <property type="entry name" value="Amidohydro_3"/>
</dbReference>
<keyword evidence="4 7" id="KW-0378">Hydrolase</keyword>
<feature type="domain" description="Amidohydrolase 3" evidence="8">
    <location>
        <begin position="334"/>
        <end position="423"/>
    </location>
</feature>
<reference evidence="10" key="1">
    <citation type="submission" date="2009-02" db="EMBL/GenBank/DDBJ databases">
        <authorList>
            <person name="Fulton L."/>
            <person name="Clifton S."/>
            <person name="Fulton B."/>
            <person name="Xu J."/>
            <person name="Minx P."/>
            <person name="Pepin K.H."/>
            <person name="Johnson M."/>
            <person name="Bhonagiri V."/>
            <person name="Nash W.E."/>
            <person name="Mardis E.R."/>
            <person name="Wilson R.K."/>
        </authorList>
    </citation>
    <scope>NUCLEOTIDE SEQUENCE [LARGE SCALE GENOMIC DNA]</scope>
    <source>
        <strain evidence="10">DSM 15053</strain>
    </source>
</reference>
<dbReference type="InterPro" id="IPR032466">
    <property type="entry name" value="Metal_Hydrolase"/>
</dbReference>
<comment type="similarity">
    <text evidence="2 7">Belongs to the metallo-dependent hydrolases superfamily. DHOase family. Class I DHOase subfamily.</text>
</comment>
<dbReference type="InterPro" id="IPR002195">
    <property type="entry name" value="Dihydroorotase_CS"/>
</dbReference>
<evidence type="ECO:0000313" key="10">
    <source>
        <dbReference type="EMBL" id="EEG72851.1"/>
    </source>
</evidence>
<dbReference type="EMBL" id="ABYI02000034">
    <property type="protein sequence ID" value="EEG72851.1"/>
    <property type="molecule type" value="Genomic_DNA"/>
</dbReference>
<dbReference type="STRING" id="553973.CLOHYLEM_06873"/>
<dbReference type="GO" id="GO:0004038">
    <property type="term" value="F:allantoinase activity"/>
    <property type="evidence" value="ECO:0007669"/>
    <property type="project" value="TreeGrafter"/>
</dbReference>
<evidence type="ECO:0000256" key="5">
    <source>
        <dbReference type="ARBA" id="ARBA00022833"/>
    </source>
</evidence>
<evidence type="ECO:0000256" key="6">
    <source>
        <dbReference type="ARBA" id="ARBA00022975"/>
    </source>
</evidence>
<comment type="caution">
    <text evidence="10">The sequence shown here is derived from an EMBL/GenBank/DDBJ whole genome shotgun (WGS) entry which is preliminary data.</text>
</comment>
<protein>
    <recommendedName>
        <fullName evidence="7">Dihydroorotase</fullName>
        <shortName evidence="7">DHOase</shortName>
        <ecNumber evidence="7">3.5.2.3</ecNumber>
    </recommendedName>
</protein>
<dbReference type="PROSITE" id="PS00482">
    <property type="entry name" value="DIHYDROOROTASE_1"/>
    <property type="match status" value="1"/>
</dbReference>
<dbReference type="GO" id="GO:0004151">
    <property type="term" value="F:dihydroorotase activity"/>
    <property type="evidence" value="ECO:0007669"/>
    <property type="project" value="UniProtKB-UniRule"/>
</dbReference>
<comment type="catalytic activity">
    <reaction evidence="7">
        <text>(S)-dihydroorotate + H2O = N-carbamoyl-L-aspartate + H(+)</text>
        <dbReference type="Rhea" id="RHEA:24296"/>
        <dbReference type="ChEBI" id="CHEBI:15377"/>
        <dbReference type="ChEBI" id="CHEBI:15378"/>
        <dbReference type="ChEBI" id="CHEBI:30864"/>
        <dbReference type="ChEBI" id="CHEBI:32814"/>
        <dbReference type="EC" id="3.5.2.3"/>
    </reaction>
</comment>
<evidence type="ECO:0000256" key="4">
    <source>
        <dbReference type="ARBA" id="ARBA00022801"/>
    </source>
</evidence>
<dbReference type="SUPFAM" id="SSF51338">
    <property type="entry name" value="Composite domain of metallo-dependent hydrolases"/>
    <property type="match status" value="1"/>
</dbReference>
<feature type="binding site" evidence="7">
    <location>
        <begin position="323"/>
        <end position="324"/>
    </location>
    <ligand>
        <name>substrate</name>
    </ligand>
</feature>
<dbReference type="PROSITE" id="PS00483">
    <property type="entry name" value="DIHYDROOROTASE_2"/>
    <property type="match status" value="1"/>
</dbReference>
<dbReference type="HAMAP" id="MF_00220_B">
    <property type="entry name" value="PyrC_classI_B"/>
    <property type="match status" value="1"/>
</dbReference>
<feature type="binding site" evidence="7">
    <location>
        <begin position="62"/>
        <end position="64"/>
    </location>
    <ligand>
        <name>substrate</name>
    </ligand>
</feature>
<dbReference type="Proteomes" id="UP000004893">
    <property type="component" value="Unassembled WGS sequence"/>
</dbReference>
<evidence type="ECO:0000256" key="3">
    <source>
        <dbReference type="ARBA" id="ARBA00022723"/>
    </source>
</evidence>
<dbReference type="PANTHER" id="PTHR43668">
    <property type="entry name" value="ALLANTOINASE"/>
    <property type="match status" value="1"/>
</dbReference>
<feature type="binding site" evidence="7">
    <location>
        <position position="152"/>
    </location>
    <ligand>
        <name>Zn(2+)</name>
        <dbReference type="ChEBI" id="CHEBI:29105"/>
        <label>1</label>
    </ligand>
</feature>
<feature type="binding site" evidence="7">
    <location>
        <position position="60"/>
    </location>
    <ligand>
        <name>Zn(2+)</name>
        <dbReference type="ChEBI" id="CHEBI:29105"/>
        <label>1</label>
    </ligand>
</feature>
<name>C0C458_9FIRM</name>
<dbReference type="InterPro" id="IPR050138">
    <property type="entry name" value="DHOase/Allantoinase_Hydrolase"/>
</dbReference>
<feature type="binding site" evidence="7">
    <location>
        <position position="305"/>
    </location>
    <ligand>
        <name>Zn(2+)</name>
        <dbReference type="ChEBI" id="CHEBI:29105"/>
        <label>1</label>
    </ligand>
</feature>
<dbReference type="NCBIfam" id="TIGR00857">
    <property type="entry name" value="pyrC_multi"/>
    <property type="match status" value="1"/>
</dbReference>
<dbReference type="UniPathway" id="UPA00070">
    <property type="reaction ID" value="UER00117"/>
</dbReference>
<dbReference type="GO" id="GO:0044205">
    <property type="term" value="P:'de novo' UMP biosynthetic process"/>
    <property type="evidence" value="ECO:0007669"/>
    <property type="project" value="UniProtKB-UniRule"/>
</dbReference>
<organism evidence="10 11">
    <name type="scientific">[Clostridium] hylemonae DSM 15053</name>
    <dbReference type="NCBI Taxonomy" id="553973"/>
    <lineage>
        <taxon>Bacteria</taxon>
        <taxon>Bacillati</taxon>
        <taxon>Bacillota</taxon>
        <taxon>Clostridia</taxon>
        <taxon>Lachnospirales</taxon>
        <taxon>Lachnospiraceae</taxon>
    </lineage>
</organism>
<comment type="function">
    <text evidence="1 7">Catalyzes the reversible cyclization of carbamoyl aspartate to dihydroorotate.</text>
</comment>
<dbReference type="InterPro" id="IPR011059">
    <property type="entry name" value="Metal-dep_hydrolase_composite"/>
</dbReference>
<comment type="cofactor">
    <cofactor evidence="7">
        <name>Zn(2+)</name>
        <dbReference type="ChEBI" id="CHEBI:29105"/>
    </cofactor>
    <text evidence="7">Binds 2 Zn(2+) ions per subunit.</text>
</comment>
<dbReference type="AlphaFoldDB" id="C0C458"/>
<dbReference type="GO" id="GO:0005737">
    <property type="term" value="C:cytoplasm"/>
    <property type="evidence" value="ECO:0007669"/>
    <property type="project" value="TreeGrafter"/>
</dbReference>
<sequence>MKILIQNGHVIDPPTGKDGIFDVLIVEDKIVKVERRIEDRADRVIDAGGCYVMPGFIDLHVHLRDPGLTHKETLETGGKAAVKGGITTMCAMPNTKPVIDDGEKVAEVHARAAKESPAHVIQIGAVTKGQLGRELADIEGMAKAGCHAISEDGKSVMNASIYRRGMKKAKECGISVFAHCEDITMVEGGVMNADGNATRLGLKGITNSVEDVIVARDILLAKETGARLHLCHCSTADSVEMIRLAKEDGLPVTGEVCPHHFILTADDIPADDGNYKMNPPLRGRADVEALREGLKNGIMDVISTDHAPHSAEEKNRSMAEAAFGIVGLETSAALTYTELVEPGILTMTDMAEKMSTNPARILGLLDKGSVSEGKTADIVIFDTRQEYTIDKDTFVSKGKNTPFHGRKVRGTVRYTLADGAVVYENEIH</sequence>
<dbReference type="Pfam" id="PF12890">
    <property type="entry name" value="DHOase"/>
    <property type="match status" value="1"/>
</dbReference>
<dbReference type="GO" id="GO:0006145">
    <property type="term" value="P:purine nucleobase catabolic process"/>
    <property type="evidence" value="ECO:0007669"/>
    <property type="project" value="TreeGrafter"/>
</dbReference>
<feature type="binding site" evidence="7">
    <location>
        <position position="62"/>
    </location>
    <ligand>
        <name>Zn(2+)</name>
        <dbReference type="ChEBI" id="CHEBI:29105"/>
        <label>1</label>
    </ligand>
</feature>